<protein>
    <submittedName>
        <fullName evidence="8">Uncharacterized protein LOC116295689</fullName>
    </submittedName>
</protein>
<dbReference type="InterPro" id="IPR001965">
    <property type="entry name" value="Znf_PHD"/>
</dbReference>
<dbReference type="InterPro" id="IPR013083">
    <property type="entry name" value="Znf_RING/FYVE/PHD"/>
</dbReference>
<dbReference type="SUPFAM" id="SSF57903">
    <property type="entry name" value="FYVE/PHD zinc finger"/>
    <property type="match status" value="1"/>
</dbReference>
<evidence type="ECO:0000313" key="7">
    <source>
        <dbReference type="Proteomes" id="UP000515163"/>
    </source>
</evidence>
<sequence length="212" mass="23721">MAARRVFLSSAILLLLLGFSLSFELSDQISDYQKFGVSFIINHGLLISGRTAYFLAGYDYLTRPRGRKYFSTRICRYPNAQITFNLNRLATSGDINPNPGPIFSGNSTNTLCSVCMKTVAKTHRAIECDLCFKWCHIKCGGVSPTEYRNLQNTLNFAWTCPTCILDLQSLPFANISNLELDDLNLNDSIHSGSLLNDSREAEANSLRDFLQP</sequence>
<dbReference type="Pfam" id="PF00628">
    <property type="entry name" value="PHD"/>
    <property type="match status" value="1"/>
</dbReference>
<evidence type="ECO:0000256" key="3">
    <source>
        <dbReference type="ARBA" id="ARBA00022833"/>
    </source>
</evidence>
<dbReference type="Proteomes" id="UP000515163">
    <property type="component" value="Unplaced"/>
</dbReference>
<dbReference type="InterPro" id="IPR011011">
    <property type="entry name" value="Znf_FYVE_PHD"/>
</dbReference>
<dbReference type="InterPro" id="IPR019787">
    <property type="entry name" value="Znf_PHD-finger"/>
</dbReference>
<gene>
    <name evidence="8" type="primary">LOC116295689</name>
</gene>
<feature type="non-terminal residue" evidence="8">
    <location>
        <position position="212"/>
    </location>
</feature>
<dbReference type="GeneID" id="116295689"/>
<dbReference type="OrthoDB" id="5988221at2759"/>
<reference evidence="8" key="1">
    <citation type="submission" date="2025-08" db="UniProtKB">
        <authorList>
            <consortium name="RefSeq"/>
        </authorList>
    </citation>
    <scope>IDENTIFICATION</scope>
</reference>
<feature type="domain" description="PHD-type" evidence="6">
    <location>
        <begin position="109"/>
        <end position="166"/>
    </location>
</feature>
<dbReference type="Gene3D" id="3.30.40.10">
    <property type="entry name" value="Zinc/RING finger domain, C3HC4 (zinc finger)"/>
    <property type="match status" value="1"/>
</dbReference>
<evidence type="ECO:0000256" key="1">
    <source>
        <dbReference type="ARBA" id="ARBA00022723"/>
    </source>
</evidence>
<dbReference type="PROSITE" id="PS50016">
    <property type="entry name" value="ZF_PHD_2"/>
    <property type="match status" value="1"/>
</dbReference>
<keyword evidence="7" id="KW-1185">Reference proteome</keyword>
<evidence type="ECO:0000313" key="8">
    <source>
        <dbReference type="RefSeq" id="XP_031559454.1"/>
    </source>
</evidence>
<keyword evidence="2 4" id="KW-0863">Zinc-finger</keyword>
<proteinExistence type="predicted"/>
<evidence type="ECO:0000256" key="4">
    <source>
        <dbReference type="PROSITE-ProRule" id="PRU00146"/>
    </source>
</evidence>
<feature type="signal peptide" evidence="5">
    <location>
        <begin position="1"/>
        <end position="22"/>
    </location>
</feature>
<keyword evidence="3" id="KW-0862">Zinc</keyword>
<dbReference type="SMART" id="SM00249">
    <property type="entry name" value="PHD"/>
    <property type="match status" value="1"/>
</dbReference>
<evidence type="ECO:0000256" key="5">
    <source>
        <dbReference type="SAM" id="SignalP"/>
    </source>
</evidence>
<dbReference type="AlphaFoldDB" id="A0A6P8HST8"/>
<organism evidence="7 8">
    <name type="scientific">Actinia tenebrosa</name>
    <name type="common">Australian red waratah sea anemone</name>
    <dbReference type="NCBI Taxonomy" id="6105"/>
    <lineage>
        <taxon>Eukaryota</taxon>
        <taxon>Metazoa</taxon>
        <taxon>Cnidaria</taxon>
        <taxon>Anthozoa</taxon>
        <taxon>Hexacorallia</taxon>
        <taxon>Actiniaria</taxon>
        <taxon>Actiniidae</taxon>
        <taxon>Actinia</taxon>
    </lineage>
</organism>
<feature type="chain" id="PRO_5028133809" evidence="5">
    <location>
        <begin position="23"/>
        <end position="212"/>
    </location>
</feature>
<keyword evidence="1" id="KW-0479">Metal-binding</keyword>
<dbReference type="RefSeq" id="XP_031559454.1">
    <property type="nucleotide sequence ID" value="XM_031703594.1"/>
</dbReference>
<accession>A0A6P8HST8</accession>
<keyword evidence="5" id="KW-0732">Signal</keyword>
<name>A0A6P8HST8_ACTTE</name>
<evidence type="ECO:0000259" key="6">
    <source>
        <dbReference type="PROSITE" id="PS50016"/>
    </source>
</evidence>
<dbReference type="KEGG" id="aten:116295689"/>
<dbReference type="InParanoid" id="A0A6P8HST8"/>
<evidence type="ECO:0000256" key="2">
    <source>
        <dbReference type="ARBA" id="ARBA00022771"/>
    </source>
</evidence>
<dbReference type="GO" id="GO:0008270">
    <property type="term" value="F:zinc ion binding"/>
    <property type="evidence" value="ECO:0007669"/>
    <property type="project" value="UniProtKB-KW"/>
</dbReference>